<keyword evidence="1" id="KW-0472">Membrane</keyword>
<evidence type="ECO:0000256" key="1">
    <source>
        <dbReference type="SAM" id="Phobius"/>
    </source>
</evidence>
<accession>A0A4Z2CUF0</accession>
<name>A0A4Z2CUF0_SCHJA</name>
<protein>
    <submittedName>
        <fullName evidence="2">PIGA-like protein</fullName>
    </submittedName>
</protein>
<evidence type="ECO:0000313" key="2">
    <source>
        <dbReference type="EMBL" id="TNN07620.1"/>
    </source>
</evidence>
<reference evidence="2 3" key="1">
    <citation type="submission" date="2019-03" db="EMBL/GenBank/DDBJ databases">
        <title>An improved genome assembly of the fluke Schistosoma japonicum.</title>
        <authorList>
            <person name="Hu W."/>
            <person name="Luo F."/>
            <person name="Yin M."/>
            <person name="Mo X."/>
            <person name="Sun C."/>
            <person name="Wu Q."/>
            <person name="Zhu B."/>
            <person name="Xiang M."/>
            <person name="Wang J."/>
            <person name="Wang Y."/>
            <person name="Zhang T."/>
            <person name="Xu B."/>
            <person name="Zheng H."/>
            <person name="Feng Z."/>
        </authorList>
    </citation>
    <scope>NUCLEOTIDE SEQUENCE [LARGE SCALE GENOMIC DNA]</scope>
    <source>
        <strain evidence="2">HuSjv2</strain>
        <tissue evidence="2">Worms</tissue>
    </source>
</reference>
<evidence type="ECO:0000313" key="3">
    <source>
        <dbReference type="Proteomes" id="UP000311919"/>
    </source>
</evidence>
<dbReference type="EMBL" id="SKCS01000425">
    <property type="protein sequence ID" value="TNN07620.1"/>
    <property type="molecule type" value="Genomic_DNA"/>
</dbReference>
<organism evidence="2 3">
    <name type="scientific">Schistosoma japonicum</name>
    <name type="common">Blood fluke</name>
    <dbReference type="NCBI Taxonomy" id="6182"/>
    <lineage>
        <taxon>Eukaryota</taxon>
        <taxon>Metazoa</taxon>
        <taxon>Spiralia</taxon>
        <taxon>Lophotrochozoa</taxon>
        <taxon>Platyhelminthes</taxon>
        <taxon>Trematoda</taxon>
        <taxon>Digenea</taxon>
        <taxon>Strigeidida</taxon>
        <taxon>Schistosomatoidea</taxon>
        <taxon>Schistosomatidae</taxon>
        <taxon>Schistosoma</taxon>
    </lineage>
</organism>
<dbReference type="AlphaFoldDB" id="A0A4Z2CUF0"/>
<dbReference type="OrthoDB" id="6267285at2759"/>
<gene>
    <name evidence="2" type="ORF">EWB00_007604</name>
</gene>
<keyword evidence="1" id="KW-0812">Transmembrane</keyword>
<keyword evidence="3" id="KW-1185">Reference proteome</keyword>
<comment type="caution">
    <text evidence="2">The sequence shown here is derived from an EMBL/GenBank/DDBJ whole genome shotgun (WGS) entry which is preliminary data.</text>
</comment>
<feature type="transmembrane region" description="Helical" evidence="1">
    <location>
        <begin position="110"/>
        <end position="133"/>
    </location>
</feature>
<keyword evidence="1" id="KW-1133">Transmembrane helix</keyword>
<proteinExistence type="predicted"/>
<dbReference type="Proteomes" id="UP000311919">
    <property type="component" value="Unassembled WGS sequence"/>
</dbReference>
<sequence length="166" mass="19106">MDKNVNTNIAKNSDVKFNKDNIDSIIDHRPPLEGDELEEFETVLRQTLGSETNPSTLCNVMNMEQQNRLFSLTLEMLIEHEEIDLHPYGRGGIYEGIFYRDRPTLENTNVVVVFIWLILISSIVTIAGAIVTVSELYHFLKSETTKEDKTAFCDFFKNCIKIQPFQ</sequence>